<dbReference type="Proteomes" id="UP001500427">
    <property type="component" value="Unassembled WGS sequence"/>
</dbReference>
<dbReference type="SUPFAM" id="SSF51735">
    <property type="entry name" value="NAD(P)-binding Rossmann-fold domains"/>
    <property type="match status" value="1"/>
</dbReference>
<evidence type="ECO:0000259" key="1">
    <source>
        <dbReference type="SMART" id="SM00829"/>
    </source>
</evidence>
<accession>A0ABP9JCP0</accession>
<dbReference type="CDD" id="cd08267">
    <property type="entry name" value="MDR1"/>
    <property type="match status" value="1"/>
</dbReference>
<dbReference type="InterPro" id="IPR050700">
    <property type="entry name" value="YIM1/Zinc_Alcohol_DH_Fams"/>
</dbReference>
<gene>
    <name evidence="2" type="ORF">GCM10023258_23030</name>
</gene>
<organism evidence="2 3">
    <name type="scientific">Terrabacter aeriphilus</name>
    <dbReference type="NCBI Taxonomy" id="515662"/>
    <lineage>
        <taxon>Bacteria</taxon>
        <taxon>Bacillati</taxon>
        <taxon>Actinomycetota</taxon>
        <taxon>Actinomycetes</taxon>
        <taxon>Micrococcales</taxon>
        <taxon>Intrasporangiaceae</taxon>
        <taxon>Terrabacter</taxon>
    </lineage>
</organism>
<feature type="domain" description="Enoyl reductase (ER)" evidence="1">
    <location>
        <begin position="10"/>
        <end position="319"/>
    </location>
</feature>
<dbReference type="SMART" id="SM00829">
    <property type="entry name" value="PKS_ER"/>
    <property type="match status" value="1"/>
</dbReference>
<evidence type="ECO:0000313" key="3">
    <source>
        <dbReference type="Proteomes" id="UP001500427"/>
    </source>
</evidence>
<dbReference type="InterPro" id="IPR011032">
    <property type="entry name" value="GroES-like_sf"/>
</dbReference>
<sequence>MKAIVQDHYGDASSLRFDDIDRPQFGDDEVLVHVVAAGVDRGALHFMTGQPYLMRLGTGLRSPKIRVPGVSYAGRIEAVGANVTGFAVGDEVYGAARGAYAEYVTASPTKMARKPAQLTFEQAAVLPYATFAALQAVGDHAKVQPGEHVLVVGATGAVGSIAVQAAKAAGAEVTAVAGPRHQDHAAALGADHTIDYTRGDFTDGTRTYDVIIDVFGRTSTRRLRRALAPKGRLVIVGGEGDRWVGGIQRQLGAALLSPFVSQQLRMFVAKENTSTLERLNDLITQGKVQPTATQLHPLVEAAHAVTAVGTGAAANRLVLGI</sequence>
<proteinExistence type="predicted"/>
<dbReference type="SUPFAM" id="SSF50129">
    <property type="entry name" value="GroES-like"/>
    <property type="match status" value="1"/>
</dbReference>
<dbReference type="InterPro" id="IPR036291">
    <property type="entry name" value="NAD(P)-bd_dom_sf"/>
</dbReference>
<protein>
    <submittedName>
        <fullName evidence="2">NAD(P)-dependent alcohol dehydrogenase</fullName>
    </submittedName>
</protein>
<dbReference type="PANTHER" id="PTHR11695">
    <property type="entry name" value="ALCOHOL DEHYDROGENASE RELATED"/>
    <property type="match status" value="1"/>
</dbReference>
<dbReference type="Gene3D" id="3.40.50.720">
    <property type="entry name" value="NAD(P)-binding Rossmann-like Domain"/>
    <property type="match status" value="1"/>
</dbReference>
<name>A0ABP9JCP0_9MICO</name>
<dbReference type="RefSeq" id="WP_345507622.1">
    <property type="nucleotide sequence ID" value="NZ_BAABIW010000015.1"/>
</dbReference>
<dbReference type="EMBL" id="BAABIW010000015">
    <property type="protein sequence ID" value="GAA5027936.1"/>
    <property type="molecule type" value="Genomic_DNA"/>
</dbReference>
<comment type="caution">
    <text evidence="2">The sequence shown here is derived from an EMBL/GenBank/DDBJ whole genome shotgun (WGS) entry which is preliminary data.</text>
</comment>
<dbReference type="InterPro" id="IPR020843">
    <property type="entry name" value="ER"/>
</dbReference>
<dbReference type="PANTHER" id="PTHR11695:SF294">
    <property type="entry name" value="RETICULON-4-INTERACTING PROTEIN 1, MITOCHONDRIAL"/>
    <property type="match status" value="1"/>
</dbReference>
<dbReference type="Pfam" id="PF08240">
    <property type="entry name" value="ADH_N"/>
    <property type="match status" value="1"/>
</dbReference>
<dbReference type="Gene3D" id="3.90.180.10">
    <property type="entry name" value="Medium-chain alcohol dehydrogenases, catalytic domain"/>
    <property type="match status" value="1"/>
</dbReference>
<keyword evidence="3" id="KW-1185">Reference proteome</keyword>
<evidence type="ECO:0000313" key="2">
    <source>
        <dbReference type="EMBL" id="GAA5027936.1"/>
    </source>
</evidence>
<dbReference type="InterPro" id="IPR013154">
    <property type="entry name" value="ADH-like_N"/>
</dbReference>
<dbReference type="Pfam" id="PF13602">
    <property type="entry name" value="ADH_zinc_N_2"/>
    <property type="match status" value="1"/>
</dbReference>
<reference evidence="3" key="1">
    <citation type="journal article" date="2019" name="Int. J. Syst. Evol. Microbiol.">
        <title>The Global Catalogue of Microorganisms (GCM) 10K type strain sequencing project: providing services to taxonomists for standard genome sequencing and annotation.</title>
        <authorList>
            <consortium name="The Broad Institute Genomics Platform"/>
            <consortium name="The Broad Institute Genome Sequencing Center for Infectious Disease"/>
            <person name="Wu L."/>
            <person name="Ma J."/>
        </authorList>
    </citation>
    <scope>NUCLEOTIDE SEQUENCE [LARGE SCALE GENOMIC DNA]</scope>
    <source>
        <strain evidence="3">JCM 17687</strain>
    </source>
</reference>